<protein>
    <recommendedName>
        <fullName evidence="10">HMG box domain-containing protein</fullName>
    </recommendedName>
</protein>
<feature type="region of interest" description="Disordered" evidence="8">
    <location>
        <begin position="564"/>
        <end position="606"/>
    </location>
</feature>
<evidence type="ECO:0000256" key="2">
    <source>
        <dbReference type="ARBA" id="ARBA00004141"/>
    </source>
</evidence>
<dbReference type="InterPro" id="IPR009071">
    <property type="entry name" value="HMG_box_dom"/>
</dbReference>
<proteinExistence type="predicted"/>
<keyword evidence="7" id="KW-0238">DNA-binding</keyword>
<feature type="transmembrane region" description="Helical" evidence="9">
    <location>
        <begin position="27"/>
        <end position="50"/>
    </location>
</feature>
<dbReference type="SUPFAM" id="SSF47095">
    <property type="entry name" value="HMG-box"/>
    <property type="match status" value="1"/>
</dbReference>
<dbReference type="Pfam" id="PF00505">
    <property type="entry name" value="HMG_box"/>
    <property type="match status" value="1"/>
</dbReference>
<evidence type="ECO:0000256" key="8">
    <source>
        <dbReference type="SAM" id="MobiDB-lite"/>
    </source>
</evidence>
<dbReference type="Gene3D" id="1.10.30.10">
    <property type="entry name" value="High mobility group box domain"/>
    <property type="match status" value="1"/>
</dbReference>
<evidence type="ECO:0000256" key="5">
    <source>
        <dbReference type="ARBA" id="ARBA00023136"/>
    </source>
</evidence>
<dbReference type="GO" id="GO:0003677">
    <property type="term" value="F:DNA binding"/>
    <property type="evidence" value="ECO:0007669"/>
    <property type="project" value="UniProtKB-UniRule"/>
</dbReference>
<evidence type="ECO:0000256" key="9">
    <source>
        <dbReference type="SAM" id="Phobius"/>
    </source>
</evidence>
<dbReference type="PRINTS" id="PR00886">
    <property type="entry name" value="HIGHMOBLTY12"/>
</dbReference>
<keyword evidence="5 9" id="KW-0472">Membrane</keyword>
<dbReference type="PROSITE" id="PS50118">
    <property type="entry name" value="HMG_BOX_2"/>
    <property type="match status" value="1"/>
</dbReference>
<dbReference type="InterPro" id="IPR056513">
    <property type="entry name" value="INO80F"/>
</dbReference>
<feature type="transmembrane region" description="Helical" evidence="9">
    <location>
        <begin position="65"/>
        <end position="94"/>
    </location>
</feature>
<comment type="subcellular location">
    <subcellularLocation>
        <location evidence="2">Membrane</location>
        <topology evidence="2">Multi-pass membrane protein</topology>
    </subcellularLocation>
    <subcellularLocation>
        <location evidence="1">Nucleus</location>
    </subcellularLocation>
</comment>
<evidence type="ECO:0000256" key="4">
    <source>
        <dbReference type="ARBA" id="ARBA00022989"/>
    </source>
</evidence>
<feature type="transmembrane region" description="Helical" evidence="9">
    <location>
        <begin position="131"/>
        <end position="150"/>
    </location>
</feature>
<feature type="domain" description="HMG box" evidence="10">
    <location>
        <begin position="470"/>
        <end position="538"/>
    </location>
</feature>
<sequence>MVVIIPSSYPAQGIVYMLGHPSLFKHLICPLFLTILWGIAALIFGFAYLLKLQAHALIDVKCPAAVAWIVCIVFVLLEVAVLSMLFYLIILPIYQDSLFDRVLKLRGLKHVLKRNEGNDVVKCMRGVSGGLWILLFQIIVLIVTLPVNVIPVLGQMAFATVNGWVLTFGLRFHYDAEIRNITVLQSRREAWQRRQEYTGFGAVGVGLEMIPVANLLFVWTNIVGAALWVADEIEQEESRMQQEQASHGLIGGNSEAGPYHPGNQFQMTPPMHPPSFSQQQEPYLAQQQFSLSSPYAHQGSARIPPKDKRHPEEPRKFDPLSQSTLEDEKYKRKYKDLKRRVRGIEEDNDVLNLKLVRAKENIRRLRVERGLLFDRLDNTMYDSADNASSDSASDLESRIQKRARLLKSRRMLEKPAQLRTVHTSAPPVKPARAAGTPAGMSGAHESHAPAHSNHIIKAAPGKRNKDPDAPRGPSNAFFIYSQMHRPQVKKEHSDLGHYELARHLGQMWKELTHEEKQVYVDLASQDRERYEQEMTSYQHQHLDVVEGHSPPAGARTGSVDLAHASHEHTDKKAKINTDPHKNGNGEDMHMVRQEDEAEVDELMEDE</sequence>
<feature type="DNA-binding region" description="HMG box" evidence="7">
    <location>
        <begin position="470"/>
        <end position="538"/>
    </location>
</feature>
<feature type="compositionally biased region" description="Basic and acidic residues" evidence="8">
    <location>
        <begin position="564"/>
        <end position="594"/>
    </location>
</feature>
<dbReference type="Pfam" id="PF07264">
    <property type="entry name" value="EI24"/>
    <property type="match status" value="1"/>
</dbReference>
<dbReference type="SMART" id="SM00398">
    <property type="entry name" value="HMG"/>
    <property type="match status" value="1"/>
</dbReference>
<evidence type="ECO:0000256" key="3">
    <source>
        <dbReference type="ARBA" id="ARBA00022692"/>
    </source>
</evidence>
<evidence type="ECO:0000259" key="10">
    <source>
        <dbReference type="PROSITE" id="PS50118"/>
    </source>
</evidence>
<keyword evidence="3 9" id="KW-0812">Transmembrane</keyword>
<evidence type="ECO:0000256" key="7">
    <source>
        <dbReference type="PROSITE-ProRule" id="PRU00267"/>
    </source>
</evidence>
<reference evidence="11" key="1">
    <citation type="submission" date="2021-07" db="EMBL/GenBank/DDBJ databases">
        <title>Draft genome of Mortierella alpina, strain LL118, isolated from an aspen leaf litter sample.</title>
        <authorList>
            <person name="Yang S."/>
            <person name="Vinatzer B.A."/>
        </authorList>
    </citation>
    <scope>NUCLEOTIDE SEQUENCE</scope>
    <source>
        <strain evidence="11">LL118</strain>
    </source>
</reference>
<feature type="transmembrane region" description="Helical" evidence="9">
    <location>
        <begin position="197"/>
        <end position="230"/>
    </location>
</feature>
<dbReference type="InterPro" id="IPR036910">
    <property type="entry name" value="HMG_box_dom_sf"/>
</dbReference>
<keyword evidence="6 7" id="KW-0539">Nucleus</keyword>
<keyword evidence="4 9" id="KW-1133">Transmembrane helix</keyword>
<dbReference type="Pfam" id="PF24245">
    <property type="entry name" value="INO80F"/>
    <property type="match status" value="1"/>
</dbReference>
<accession>A0A9P8D2I6</accession>
<feature type="compositionally biased region" description="Acidic residues" evidence="8">
    <location>
        <begin position="595"/>
        <end position="606"/>
    </location>
</feature>
<dbReference type="InterPro" id="IPR052786">
    <property type="entry name" value="Spore_wall_assembly"/>
</dbReference>
<evidence type="ECO:0000313" key="12">
    <source>
        <dbReference type="Proteomes" id="UP000717515"/>
    </source>
</evidence>
<feature type="region of interest" description="Disordered" evidence="8">
    <location>
        <begin position="238"/>
        <end position="281"/>
    </location>
</feature>
<dbReference type="Proteomes" id="UP000717515">
    <property type="component" value="Unassembled WGS sequence"/>
</dbReference>
<organism evidence="11 12">
    <name type="scientific">Mortierella alpina</name>
    <name type="common">Oleaginous fungus</name>
    <name type="synonym">Mortierella renispora</name>
    <dbReference type="NCBI Taxonomy" id="64518"/>
    <lineage>
        <taxon>Eukaryota</taxon>
        <taxon>Fungi</taxon>
        <taxon>Fungi incertae sedis</taxon>
        <taxon>Mucoromycota</taxon>
        <taxon>Mortierellomycotina</taxon>
        <taxon>Mortierellomycetes</taxon>
        <taxon>Mortierellales</taxon>
        <taxon>Mortierellaceae</taxon>
        <taxon>Mortierella</taxon>
    </lineage>
</organism>
<gene>
    <name evidence="11" type="ORF">KVV02_007087</name>
</gene>
<name>A0A9P8D2I6_MORAP</name>
<dbReference type="AlphaFoldDB" id="A0A9P8D2I6"/>
<evidence type="ECO:0000256" key="6">
    <source>
        <dbReference type="ARBA" id="ARBA00023242"/>
    </source>
</evidence>
<feature type="compositionally biased region" description="Basic and acidic residues" evidence="8">
    <location>
        <begin position="304"/>
        <end position="318"/>
    </location>
</feature>
<evidence type="ECO:0000256" key="1">
    <source>
        <dbReference type="ARBA" id="ARBA00004123"/>
    </source>
</evidence>
<evidence type="ECO:0000313" key="11">
    <source>
        <dbReference type="EMBL" id="KAG9327311.1"/>
    </source>
</evidence>
<dbReference type="PANTHER" id="PTHR34292">
    <property type="entry name" value="OUTER SPORE WALL PROTEIN LDS1"/>
    <property type="match status" value="1"/>
</dbReference>
<dbReference type="EMBL" id="JAIFTL010000006">
    <property type="protein sequence ID" value="KAG9327311.1"/>
    <property type="molecule type" value="Genomic_DNA"/>
</dbReference>
<feature type="region of interest" description="Disordered" evidence="8">
    <location>
        <begin position="294"/>
        <end position="329"/>
    </location>
</feature>
<feature type="region of interest" description="Disordered" evidence="8">
    <location>
        <begin position="409"/>
        <end position="450"/>
    </location>
</feature>
<comment type="caution">
    <text evidence="11">The sequence shown here is derived from an EMBL/GenBank/DDBJ whole genome shotgun (WGS) entry which is preliminary data.</text>
</comment>
<dbReference type="GO" id="GO:0005634">
    <property type="term" value="C:nucleus"/>
    <property type="evidence" value="ECO:0007669"/>
    <property type="project" value="UniProtKB-SubCell"/>
</dbReference>
<dbReference type="InterPro" id="IPR059112">
    <property type="entry name" value="CysZ/EI24"/>
</dbReference>
<dbReference type="CDD" id="cd22016">
    <property type="entry name" value="HMG-box_NHP10-like"/>
    <property type="match status" value="1"/>
</dbReference>
<dbReference type="PANTHER" id="PTHR34292:SF2">
    <property type="entry name" value="OUTER SPORE WALL PROTEIN LDS1"/>
    <property type="match status" value="1"/>
</dbReference>